<dbReference type="SUPFAM" id="SSF52374">
    <property type="entry name" value="Nucleotidylyl transferase"/>
    <property type="match status" value="1"/>
</dbReference>
<dbReference type="NCBIfam" id="TIGR02199">
    <property type="entry name" value="rfaE_dom_II"/>
    <property type="match status" value="1"/>
</dbReference>
<evidence type="ECO:0000256" key="5">
    <source>
        <dbReference type="ARBA" id="ARBA00022840"/>
    </source>
</evidence>
<evidence type="ECO:0000256" key="1">
    <source>
        <dbReference type="ARBA" id="ARBA00012519"/>
    </source>
</evidence>
<evidence type="ECO:0000256" key="3">
    <source>
        <dbReference type="ARBA" id="ARBA00022695"/>
    </source>
</evidence>
<keyword evidence="3 9" id="KW-0548">Nucleotidyltransferase</keyword>
<name>A0ABU9E986_9BACT</name>
<evidence type="ECO:0000256" key="4">
    <source>
        <dbReference type="ARBA" id="ARBA00022741"/>
    </source>
</evidence>
<dbReference type="InterPro" id="IPR050385">
    <property type="entry name" value="Archaeal_FAD_synthase"/>
</dbReference>
<keyword evidence="5" id="KW-0067">ATP-binding</keyword>
<evidence type="ECO:0000256" key="6">
    <source>
        <dbReference type="ARBA" id="ARBA00023277"/>
    </source>
</evidence>
<dbReference type="InterPro" id="IPR014729">
    <property type="entry name" value="Rossmann-like_a/b/a_fold"/>
</dbReference>
<protein>
    <recommendedName>
        <fullName evidence="1">D-glycero-beta-D-manno-heptose 1-phosphate adenylyltransferase</fullName>
        <ecNumber evidence="1">2.7.7.70</ecNumber>
    </recommendedName>
</protein>
<evidence type="ECO:0000259" key="8">
    <source>
        <dbReference type="Pfam" id="PF01467"/>
    </source>
</evidence>
<sequence>MTTSAGHLAKVLTRDRLVAQLGRPREERLVFTNGCFDLIHPGHVAYLEAARALGDRLVVGVNTDASVRRLKGPSRPMVDEEARLRVLAGLASVDAVTLFDEDTPAELIAALRPDVLVKGGDYTPERIVGRDLVVADGGEVAVIPFLPGYSTTALVRRIIERNEDS</sequence>
<evidence type="ECO:0000313" key="10">
    <source>
        <dbReference type="Proteomes" id="UP001484239"/>
    </source>
</evidence>
<dbReference type="InterPro" id="IPR004821">
    <property type="entry name" value="Cyt_trans-like"/>
</dbReference>
<feature type="domain" description="Cytidyltransferase-like" evidence="8">
    <location>
        <begin position="31"/>
        <end position="129"/>
    </location>
</feature>
<accession>A0ABU9E986</accession>
<comment type="caution">
    <text evidence="9">The sequence shown here is derived from an EMBL/GenBank/DDBJ whole genome shotgun (WGS) entry which is preliminary data.</text>
</comment>
<keyword evidence="10" id="KW-1185">Reference proteome</keyword>
<dbReference type="RefSeq" id="WP_405277534.1">
    <property type="nucleotide sequence ID" value="NZ_JBBHLI010000004.1"/>
</dbReference>
<dbReference type="EMBL" id="JBBHLI010000004">
    <property type="protein sequence ID" value="MEK9501298.1"/>
    <property type="molecule type" value="Genomic_DNA"/>
</dbReference>
<gene>
    <name evidence="9" type="primary">rfaE2</name>
    <name evidence="9" type="ORF">WI372_09940</name>
</gene>
<organism evidence="9 10">
    <name type="scientific">Gaopeijia maritima</name>
    <dbReference type="NCBI Taxonomy" id="3119007"/>
    <lineage>
        <taxon>Bacteria</taxon>
        <taxon>Pseudomonadati</taxon>
        <taxon>Gemmatimonadota</taxon>
        <taxon>Longimicrobiia</taxon>
        <taxon>Gaopeijiales</taxon>
        <taxon>Gaopeijiaceae</taxon>
        <taxon>Gaopeijia</taxon>
    </lineage>
</organism>
<dbReference type="EC" id="2.7.7.70" evidence="1"/>
<dbReference type="Pfam" id="PF01467">
    <property type="entry name" value="CTP_transf_like"/>
    <property type="match status" value="1"/>
</dbReference>
<dbReference type="PANTHER" id="PTHR43793">
    <property type="entry name" value="FAD SYNTHASE"/>
    <property type="match status" value="1"/>
</dbReference>
<proteinExistence type="predicted"/>
<dbReference type="Gene3D" id="3.40.50.620">
    <property type="entry name" value="HUPs"/>
    <property type="match status" value="1"/>
</dbReference>
<evidence type="ECO:0000256" key="7">
    <source>
        <dbReference type="ARBA" id="ARBA00047428"/>
    </source>
</evidence>
<keyword evidence="2" id="KW-0808">Transferase</keyword>
<keyword evidence="6" id="KW-0119">Carbohydrate metabolism</keyword>
<dbReference type="GO" id="GO:0016779">
    <property type="term" value="F:nucleotidyltransferase activity"/>
    <property type="evidence" value="ECO:0007669"/>
    <property type="project" value="UniProtKB-KW"/>
</dbReference>
<dbReference type="Proteomes" id="UP001484239">
    <property type="component" value="Unassembled WGS sequence"/>
</dbReference>
<evidence type="ECO:0000256" key="2">
    <source>
        <dbReference type="ARBA" id="ARBA00022679"/>
    </source>
</evidence>
<dbReference type="NCBIfam" id="TIGR00125">
    <property type="entry name" value="cyt_tran_rel"/>
    <property type="match status" value="1"/>
</dbReference>
<reference evidence="9 10" key="1">
    <citation type="submission" date="2024-02" db="EMBL/GenBank/DDBJ databases">
        <title>A novel Gemmatimonadota bacterium.</title>
        <authorList>
            <person name="Du Z.-J."/>
            <person name="Ye Y.-Q."/>
        </authorList>
    </citation>
    <scope>NUCLEOTIDE SEQUENCE [LARGE SCALE GENOMIC DNA]</scope>
    <source>
        <strain evidence="9 10">DH-20</strain>
    </source>
</reference>
<dbReference type="InterPro" id="IPR011914">
    <property type="entry name" value="RfaE_dom_II"/>
</dbReference>
<comment type="catalytic activity">
    <reaction evidence="7">
        <text>D-glycero-beta-D-manno-heptose 1-phosphate + ATP + H(+) = ADP-D-glycero-beta-D-manno-heptose + diphosphate</text>
        <dbReference type="Rhea" id="RHEA:27465"/>
        <dbReference type="ChEBI" id="CHEBI:15378"/>
        <dbReference type="ChEBI" id="CHEBI:30616"/>
        <dbReference type="ChEBI" id="CHEBI:33019"/>
        <dbReference type="ChEBI" id="CHEBI:59967"/>
        <dbReference type="ChEBI" id="CHEBI:61593"/>
        <dbReference type="EC" id="2.7.7.70"/>
    </reaction>
</comment>
<keyword evidence="4" id="KW-0547">Nucleotide-binding</keyword>
<evidence type="ECO:0000313" key="9">
    <source>
        <dbReference type="EMBL" id="MEK9501298.1"/>
    </source>
</evidence>
<dbReference type="PANTHER" id="PTHR43793:SF2">
    <property type="entry name" value="BIFUNCTIONAL PROTEIN HLDE"/>
    <property type="match status" value="1"/>
</dbReference>